<evidence type="ECO:0000313" key="2">
    <source>
        <dbReference type="Proteomes" id="UP000887578"/>
    </source>
</evidence>
<keyword evidence="2" id="KW-1185">Reference proteome</keyword>
<dbReference type="PANTHER" id="PTHR24413">
    <property type="entry name" value="SPECKLE-TYPE POZ PROTEIN"/>
    <property type="match status" value="1"/>
</dbReference>
<organism evidence="2 3">
    <name type="scientific">Panagrolaimus davidi</name>
    <dbReference type="NCBI Taxonomy" id="227884"/>
    <lineage>
        <taxon>Eukaryota</taxon>
        <taxon>Metazoa</taxon>
        <taxon>Ecdysozoa</taxon>
        <taxon>Nematoda</taxon>
        <taxon>Chromadorea</taxon>
        <taxon>Rhabditida</taxon>
        <taxon>Tylenchina</taxon>
        <taxon>Panagrolaimomorpha</taxon>
        <taxon>Panagrolaimoidea</taxon>
        <taxon>Panagrolaimidae</taxon>
        <taxon>Panagrolaimus</taxon>
    </lineage>
</organism>
<evidence type="ECO:0000313" key="3">
    <source>
        <dbReference type="WBParaSite" id="PDA_v2.g10139.t1"/>
    </source>
</evidence>
<dbReference type="Proteomes" id="UP000887578">
    <property type="component" value="Unplaced"/>
</dbReference>
<dbReference type="SUPFAM" id="SSF49599">
    <property type="entry name" value="TRAF domain-like"/>
    <property type="match status" value="1"/>
</dbReference>
<reference evidence="3" key="1">
    <citation type="submission" date="2022-11" db="UniProtKB">
        <authorList>
            <consortium name="WormBaseParasite"/>
        </authorList>
    </citation>
    <scope>IDENTIFICATION</scope>
</reference>
<dbReference type="SMART" id="SM00225">
    <property type="entry name" value="BTB"/>
    <property type="match status" value="1"/>
</dbReference>
<dbReference type="WBParaSite" id="PDA_v2.g10139.t1">
    <property type="protein sequence ID" value="PDA_v2.g10139.t1"/>
    <property type="gene ID" value="PDA_v2.g10139"/>
</dbReference>
<dbReference type="InterPro" id="IPR008974">
    <property type="entry name" value="TRAF-like"/>
</dbReference>
<proteinExistence type="predicted"/>
<name>A0A914P605_9BILA</name>
<evidence type="ECO:0000259" key="1">
    <source>
        <dbReference type="PROSITE" id="PS50097"/>
    </source>
</evidence>
<dbReference type="InterPro" id="IPR000210">
    <property type="entry name" value="BTB/POZ_dom"/>
</dbReference>
<dbReference type="PROSITE" id="PS50097">
    <property type="entry name" value="BTB"/>
    <property type="match status" value="1"/>
</dbReference>
<dbReference type="AlphaFoldDB" id="A0A914P605"/>
<dbReference type="Gene3D" id="3.30.710.10">
    <property type="entry name" value="Potassium Channel Kv1.1, Chain A"/>
    <property type="match status" value="1"/>
</dbReference>
<protein>
    <submittedName>
        <fullName evidence="3">BTB domain-containing protein</fullName>
    </submittedName>
</protein>
<feature type="domain" description="BTB" evidence="1">
    <location>
        <begin position="169"/>
        <end position="228"/>
    </location>
</feature>
<sequence length="329" mass="37601">MSTICQTKIPVALDWTIEKYQLNDLRVPGEDKIKIHSGKFNASRNPDISYSISIYSYGNEDRRRGQTWIYFLLDFNNGIKIEANYNIVIESANFSYFSKHVFEKSKARGAYCCITDKLFDPKKGFIVDGELTVKMDGFLMVEKEVQQKIDKFGDHRDAVCLGLWEQDNKDFALVADGKEITAHKWILALRSPVFAKMINSGLKETQENRVEIGDFSFDIIEKAIKLCYHPSLVGATTLEDKMQLLQFYDKYDMQSFKNDLQDCLISKCDVTNVCRLTNAALISNALKLKTKCSKFLHGCLRSQPISDFDLLDKDFALNLLKSAFCCVSE</sequence>
<dbReference type="InterPro" id="IPR011333">
    <property type="entry name" value="SKP1/BTB/POZ_sf"/>
</dbReference>
<dbReference type="Gene3D" id="2.60.210.10">
    <property type="entry name" value="Apoptosis, Tumor Necrosis Factor Receptor Associated Protein 2, Chain A"/>
    <property type="match status" value="1"/>
</dbReference>
<dbReference type="Pfam" id="PF00651">
    <property type="entry name" value="BTB"/>
    <property type="match status" value="1"/>
</dbReference>
<dbReference type="SUPFAM" id="SSF54695">
    <property type="entry name" value="POZ domain"/>
    <property type="match status" value="1"/>
</dbReference>
<accession>A0A914P605</accession>